<dbReference type="InterPro" id="IPR036390">
    <property type="entry name" value="WH_DNA-bd_sf"/>
</dbReference>
<keyword evidence="6" id="KW-1185">Reference proteome</keyword>
<dbReference type="Gene3D" id="1.10.10.10">
    <property type="entry name" value="Winged helix-like DNA-binding domain superfamily/Winged helix DNA-binding domain"/>
    <property type="match status" value="1"/>
</dbReference>
<dbReference type="Gene3D" id="1.20.120.530">
    <property type="entry name" value="GntR ligand-binding domain-like"/>
    <property type="match status" value="1"/>
</dbReference>
<dbReference type="GO" id="GO:0003677">
    <property type="term" value="F:DNA binding"/>
    <property type="evidence" value="ECO:0007669"/>
    <property type="project" value="UniProtKB-KW"/>
</dbReference>
<dbReference type="Pfam" id="PF07729">
    <property type="entry name" value="FCD"/>
    <property type="match status" value="1"/>
</dbReference>
<dbReference type="EMBL" id="BAABDG010000007">
    <property type="protein sequence ID" value="GAA3905429.1"/>
    <property type="molecule type" value="Genomic_DNA"/>
</dbReference>
<dbReference type="PANTHER" id="PTHR43537:SF6">
    <property type="entry name" value="HTH-TYPE TRANSCRIPTIONAL REPRESSOR RSPR"/>
    <property type="match status" value="1"/>
</dbReference>
<dbReference type="CDD" id="cd07377">
    <property type="entry name" value="WHTH_GntR"/>
    <property type="match status" value="1"/>
</dbReference>
<evidence type="ECO:0000256" key="1">
    <source>
        <dbReference type="ARBA" id="ARBA00023015"/>
    </source>
</evidence>
<dbReference type="InterPro" id="IPR036388">
    <property type="entry name" value="WH-like_DNA-bd_sf"/>
</dbReference>
<feature type="domain" description="HTH gntR-type" evidence="4">
    <location>
        <begin position="24"/>
        <end position="91"/>
    </location>
</feature>
<keyword evidence="2 5" id="KW-0238">DNA-binding</keyword>
<dbReference type="PANTHER" id="PTHR43537">
    <property type="entry name" value="TRANSCRIPTIONAL REGULATOR, GNTR FAMILY"/>
    <property type="match status" value="1"/>
</dbReference>
<sequence>MVAFKELWTLRVTMPESYNLTNNVPVNQQIYQFLRKDIVECTIPPGTLLSEKEISTRFNVSRQPVREAFIKLAEAGLVQILPQRGTFVMKISAKRVADGRFIRQAVECAIVRRAATSITPQQLMQLEHNLHRQTLAAQNHQIREFLALDDAFHQSLTQIANCPLAWETIETIKATMDRVRFLSLSEVSPPESLILQHHRIFDALKAHDPDNAERAIHAHLQEMIYSITPISQQNNTWFESE</sequence>
<dbReference type="InterPro" id="IPR008920">
    <property type="entry name" value="TF_FadR/GntR_C"/>
</dbReference>
<evidence type="ECO:0000313" key="5">
    <source>
        <dbReference type="EMBL" id="GAA3905429.1"/>
    </source>
</evidence>
<proteinExistence type="predicted"/>
<dbReference type="InterPro" id="IPR000524">
    <property type="entry name" value="Tscrpt_reg_HTH_GntR"/>
</dbReference>
<reference evidence="6" key="1">
    <citation type="journal article" date="2019" name="Int. J. Syst. Evol. Microbiol.">
        <title>The Global Catalogue of Microorganisms (GCM) 10K type strain sequencing project: providing services to taxonomists for standard genome sequencing and annotation.</title>
        <authorList>
            <consortium name="The Broad Institute Genomics Platform"/>
            <consortium name="The Broad Institute Genome Sequencing Center for Infectious Disease"/>
            <person name="Wu L."/>
            <person name="Ma J."/>
        </authorList>
    </citation>
    <scope>NUCLEOTIDE SEQUENCE [LARGE SCALE GENOMIC DNA]</scope>
    <source>
        <strain evidence="6">JCM 17201</strain>
    </source>
</reference>
<evidence type="ECO:0000256" key="2">
    <source>
        <dbReference type="ARBA" id="ARBA00023125"/>
    </source>
</evidence>
<evidence type="ECO:0000259" key="4">
    <source>
        <dbReference type="PROSITE" id="PS50949"/>
    </source>
</evidence>
<dbReference type="SMART" id="SM00345">
    <property type="entry name" value="HTH_GNTR"/>
    <property type="match status" value="1"/>
</dbReference>
<accession>A0ABP7LQA2</accession>
<dbReference type="Proteomes" id="UP001499994">
    <property type="component" value="Unassembled WGS sequence"/>
</dbReference>
<dbReference type="PRINTS" id="PR00035">
    <property type="entry name" value="HTHGNTR"/>
</dbReference>
<evidence type="ECO:0000313" key="6">
    <source>
        <dbReference type="Proteomes" id="UP001499994"/>
    </source>
</evidence>
<name>A0ABP7LQA2_9GAMM</name>
<keyword evidence="3" id="KW-0804">Transcription</keyword>
<dbReference type="InterPro" id="IPR011711">
    <property type="entry name" value="GntR_C"/>
</dbReference>
<dbReference type="SMART" id="SM00895">
    <property type="entry name" value="FCD"/>
    <property type="match status" value="1"/>
</dbReference>
<dbReference type="PROSITE" id="PS50949">
    <property type="entry name" value="HTH_GNTR"/>
    <property type="match status" value="1"/>
</dbReference>
<gene>
    <name evidence="5" type="primary">rspR</name>
    <name evidence="5" type="ORF">GCM10022405_33260</name>
</gene>
<organism evidence="5 6">
    <name type="scientific">Gibbsiella dentisursi</name>
    <dbReference type="NCBI Taxonomy" id="796890"/>
    <lineage>
        <taxon>Bacteria</taxon>
        <taxon>Pseudomonadati</taxon>
        <taxon>Pseudomonadota</taxon>
        <taxon>Gammaproteobacteria</taxon>
        <taxon>Enterobacterales</taxon>
        <taxon>Yersiniaceae</taxon>
        <taxon>Gibbsiella</taxon>
    </lineage>
</organism>
<comment type="caution">
    <text evidence="5">The sequence shown here is derived from an EMBL/GenBank/DDBJ whole genome shotgun (WGS) entry which is preliminary data.</text>
</comment>
<dbReference type="SUPFAM" id="SSF46785">
    <property type="entry name" value="Winged helix' DNA-binding domain"/>
    <property type="match status" value="1"/>
</dbReference>
<keyword evidence="1" id="KW-0805">Transcription regulation</keyword>
<dbReference type="SUPFAM" id="SSF48008">
    <property type="entry name" value="GntR ligand-binding domain-like"/>
    <property type="match status" value="1"/>
</dbReference>
<protein>
    <submittedName>
        <fullName evidence="5">DNA-binding transcriptional regulator rspR</fullName>
    </submittedName>
</protein>
<dbReference type="Pfam" id="PF00392">
    <property type="entry name" value="GntR"/>
    <property type="match status" value="1"/>
</dbReference>
<evidence type="ECO:0000256" key="3">
    <source>
        <dbReference type="ARBA" id="ARBA00023163"/>
    </source>
</evidence>